<evidence type="ECO:0008006" key="5">
    <source>
        <dbReference type="Google" id="ProtNLM"/>
    </source>
</evidence>
<evidence type="ECO:0000259" key="1">
    <source>
        <dbReference type="Pfam" id="PF00501"/>
    </source>
</evidence>
<keyword evidence="4" id="KW-1185">Reference proteome</keyword>
<dbReference type="EMBL" id="KB822723">
    <property type="protein sequence ID" value="ETN37935.1"/>
    <property type="molecule type" value="Genomic_DNA"/>
</dbReference>
<dbReference type="SUPFAM" id="SSF56801">
    <property type="entry name" value="Acetyl-CoA synthetase-like"/>
    <property type="match status" value="1"/>
</dbReference>
<dbReference type="Pfam" id="PF00501">
    <property type="entry name" value="AMP-binding"/>
    <property type="match status" value="1"/>
</dbReference>
<evidence type="ECO:0000313" key="4">
    <source>
        <dbReference type="Proteomes" id="UP000030752"/>
    </source>
</evidence>
<dbReference type="VEuPathDB" id="FungiDB:HMPREF1541_07558"/>
<dbReference type="Proteomes" id="UP000030752">
    <property type="component" value="Unassembled WGS sequence"/>
</dbReference>
<dbReference type="HOGENOM" id="CLU_000022_59_2_1"/>
<dbReference type="CDD" id="cd05911">
    <property type="entry name" value="Firefly_Luc_like"/>
    <property type="match status" value="1"/>
</dbReference>
<dbReference type="Gene3D" id="3.30.300.30">
    <property type="match status" value="1"/>
</dbReference>
<dbReference type="OrthoDB" id="6509636at2759"/>
<dbReference type="InterPro" id="IPR025110">
    <property type="entry name" value="AMP-bd_C"/>
</dbReference>
<dbReference type="InterPro" id="IPR000873">
    <property type="entry name" value="AMP-dep_synth/lig_dom"/>
</dbReference>
<organism evidence="3 4">
    <name type="scientific">Cyphellophora europaea (strain CBS 101466)</name>
    <name type="common">Phialophora europaea</name>
    <dbReference type="NCBI Taxonomy" id="1220924"/>
    <lineage>
        <taxon>Eukaryota</taxon>
        <taxon>Fungi</taxon>
        <taxon>Dikarya</taxon>
        <taxon>Ascomycota</taxon>
        <taxon>Pezizomycotina</taxon>
        <taxon>Eurotiomycetes</taxon>
        <taxon>Chaetothyriomycetidae</taxon>
        <taxon>Chaetothyriales</taxon>
        <taxon>Cyphellophoraceae</taxon>
        <taxon>Cyphellophora</taxon>
    </lineage>
</organism>
<dbReference type="Pfam" id="PF13193">
    <property type="entry name" value="AMP-binding_C"/>
    <property type="match status" value="1"/>
</dbReference>
<name>W2RNP7_CYPE1</name>
<dbReference type="Gene3D" id="3.40.50.12780">
    <property type="entry name" value="N-terminal domain of ligase-like"/>
    <property type="match status" value="1"/>
</dbReference>
<feature type="domain" description="AMP-binding enzyme C-terminal" evidence="2">
    <location>
        <begin position="447"/>
        <end position="527"/>
    </location>
</feature>
<dbReference type="STRING" id="1220924.W2RNP7"/>
<accession>W2RNP7</accession>
<dbReference type="AlphaFoldDB" id="W2RNP7"/>
<dbReference type="GeneID" id="19974897"/>
<dbReference type="eggNOG" id="KOG1176">
    <property type="taxonomic scope" value="Eukaryota"/>
</dbReference>
<evidence type="ECO:0000313" key="3">
    <source>
        <dbReference type="EMBL" id="ETN37935.1"/>
    </source>
</evidence>
<gene>
    <name evidence="3" type="ORF">HMPREF1541_07558</name>
</gene>
<reference evidence="3 4" key="1">
    <citation type="submission" date="2013-03" db="EMBL/GenBank/DDBJ databases">
        <title>The Genome Sequence of Phialophora europaea CBS 101466.</title>
        <authorList>
            <consortium name="The Broad Institute Genomics Platform"/>
            <person name="Cuomo C."/>
            <person name="de Hoog S."/>
            <person name="Gorbushina A."/>
            <person name="Walker B."/>
            <person name="Young S.K."/>
            <person name="Zeng Q."/>
            <person name="Gargeya S."/>
            <person name="Fitzgerald M."/>
            <person name="Haas B."/>
            <person name="Abouelleil A."/>
            <person name="Allen A.W."/>
            <person name="Alvarado L."/>
            <person name="Arachchi H.M."/>
            <person name="Berlin A.M."/>
            <person name="Chapman S.B."/>
            <person name="Gainer-Dewar J."/>
            <person name="Goldberg J."/>
            <person name="Griggs A."/>
            <person name="Gujja S."/>
            <person name="Hansen M."/>
            <person name="Howarth C."/>
            <person name="Imamovic A."/>
            <person name="Ireland A."/>
            <person name="Larimer J."/>
            <person name="McCowan C."/>
            <person name="Murphy C."/>
            <person name="Pearson M."/>
            <person name="Poon T.W."/>
            <person name="Priest M."/>
            <person name="Roberts A."/>
            <person name="Saif S."/>
            <person name="Shea T."/>
            <person name="Sisk P."/>
            <person name="Sykes S."/>
            <person name="Wortman J."/>
            <person name="Nusbaum C."/>
            <person name="Birren B."/>
        </authorList>
    </citation>
    <scope>NUCLEOTIDE SEQUENCE [LARGE SCALE GENOMIC DNA]</scope>
    <source>
        <strain evidence="3 4">CBS 101466</strain>
    </source>
</reference>
<dbReference type="InterPro" id="IPR042099">
    <property type="entry name" value="ANL_N_sf"/>
</dbReference>
<evidence type="ECO:0000259" key="2">
    <source>
        <dbReference type="Pfam" id="PF13193"/>
    </source>
</evidence>
<sequence>MPWLHTETYPLPEEDVVTFAFGDPSYDLDKPVYHDLDDESRTLSYNQGRVLVRKLVAGFRAAGLKKGDCFSITAFNDVTMLFLGGIGAGGIFSGTNPAYRVHELRHHIRTAQVKLLFVAPELLDTVLPATDAENIPRSQIFIFDPRNQQPCPPGFRPWTWLLQHGTSDWDRITDRHTLEHTEIARLTTSGTTGLPKTAMQSHFNATSYHTLTSTIVRDRIPWSSRNLFPLPMFHVATVPAVHISPFRTGHPCWIMRRFELEPFLAAIQRHQITDLGMVPPLVIAIIMSPLSKKYSMRSVRRVAAGAAPLDAASQRRLQALCHPDATFTQVWGMTETTSAVSLFYWPDKDETGSVGNRFLPGVDVKLIDDEGNDITADNVRGECCVRGPTIIRGYFNNEQANRDSYDHEGYFKTGDILYRDGATKLWYIVDRKKELIKVRGFQVAPPELEGLLLDHPDIIDCAVIGLKPATPNSDAERPRAYIVRRPGSNGITEREVKDIVRENLAAYKQLTGGVVFRDEIPKSASGKILKRVLREEAEREEGREGRARL</sequence>
<proteinExistence type="predicted"/>
<dbReference type="InParanoid" id="W2RNP7"/>
<dbReference type="GO" id="GO:0016405">
    <property type="term" value="F:CoA-ligase activity"/>
    <property type="evidence" value="ECO:0007669"/>
    <property type="project" value="TreeGrafter"/>
</dbReference>
<dbReference type="PANTHER" id="PTHR24096">
    <property type="entry name" value="LONG-CHAIN-FATTY-ACID--COA LIGASE"/>
    <property type="match status" value="1"/>
</dbReference>
<protein>
    <recommendedName>
        <fullName evidence="5">AMP-dependent synthetase/ligase domain-containing protein</fullName>
    </recommendedName>
</protein>
<dbReference type="RefSeq" id="XP_008720104.1">
    <property type="nucleotide sequence ID" value="XM_008721882.1"/>
</dbReference>
<dbReference type="GO" id="GO:0019748">
    <property type="term" value="P:secondary metabolic process"/>
    <property type="evidence" value="ECO:0007669"/>
    <property type="project" value="TreeGrafter"/>
</dbReference>
<feature type="domain" description="AMP-dependent synthetase/ligase" evidence="1">
    <location>
        <begin position="29"/>
        <end position="395"/>
    </location>
</feature>
<dbReference type="PANTHER" id="PTHR24096:SF265">
    <property type="entry name" value="ENZYME, PUTATIVE (AFU_ORTHOLOGUE AFUA_5G14270)-RELATED"/>
    <property type="match status" value="1"/>
</dbReference>
<dbReference type="InterPro" id="IPR045851">
    <property type="entry name" value="AMP-bd_C_sf"/>
</dbReference>